<evidence type="ECO:0000256" key="8">
    <source>
        <dbReference type="SAM" id="MobiDB-lite"/>
    </source>
</evidence>
<gene>
    <name evidence="10" type="ORF">A3770_01p09830</name>
</gene>
<evidence type="ECO:0000256" key="5">
    <source>
        <dbReference type="ARBA" id="ARBA00023002"/>
    </source>
</evidence>
<name>A0A5B8MFM9_9CHLO</name>
<evidence type="ECO:0000313" key="10">
    <source>
        <dbReference type="EMBL" id="QDZ18465.1"/>
    </source>
</evidence>
<dbReference type="SMART" id="SM00702">
    <property type="entry name" value="P4Hc"/>
    <property type="match status" value="1"/>
</dbReference>
<dbReference type="PANTHER" id="PTHR10869:SF246">
    <property type="entry name" value="TRANSMEMBRANE PROLYL 4-HYDROXYLASE"/>
    <property type="match status" value="1"/>
</dbReference>
<proteinExistence type="predicted"/>
<evidence type="ECO:0000256" key="6">
    <source>
        <dbReference type="ARBA" id="ARBA00023004"/>
    </source>
</evidence>
<evidence type="ECO:0000256" key="2">
    <source>
        <dbReference type="ARBA" id="ARBA00004648"/>
    </source>
</evidence>
<accession>A0A5B8MFM9</accession>
<dbReference type="Proteomes" id="UP000316726">
    <property type="component" value="Chromosome 1"/>
</dbReference>
<dbReference type="GO" id="GO:0005789">
    <property type="term" value="C:endoplasmic reticulum membrane"/>
    <property type="evidence" value="ECO:0007669"/>
    <property type="project" value="UniProtKB-SubCell"/>
</dbReference>
<keyword evidence="3" id="KW-0479">Metal-binding</keyword>
<feature type="region of interest" description="Disordered" evidence="8">
    <location>
        <begin position="1"/>
        <end position="32"/>
    </location>
</feature>
<keyword evidence="6" id="KW-0408">Iron</keyword>
<feature type="domain" description="Fe2OG dioxygenase" evidence="9">
    <location>
        <begin position="154"/>
        <end position="271"/>
    </location>
</feature>
<dbReference type="InterPro" id="IPR005123">
    <property type="entry name" value="Oxoglu/Fe-dep_dioxygenase_dom"/>
</dbReference>
<dbReference type="GO" id="GO:0031418">
    <property type="term" value="F:L-ascorbic acid binding"/>
    <property type="evidence" value="ECO:0007669"/>
    <property type="project" value="InterPro"/>
</dbReference>
<dbReference type="InterPro" id="IPR045054">
    <property type="entry name" value="P4HA-like"/>
</dbReference>
<evidence type="ECO:0000256" key="3">
    <source>
        <dbReference type="ARBA" id="ARBA00022723"/>
    </source>
</evidence>
<dbReference type="InterPro" id="IPR044862">
    <property type="entry name" value="Pro_4_hyd_alph_FE2OG_OXY"/>
</dbReference>
<keyword evidence="11" id="KW-1185">Reference proteome</keyword>
<dbReference type="Pfam" id="PF13640">
    <property type="entry name" value="2OG-FeII_Oxy_3"/>
    <property type="match status" value="1"/>
</dbReference>
<comment type="subcellular location">
    <subcellularLocation>
        <location evidence="2">Endoplasmic reticulum membrane</location>
        <topology evidence="2">Single-pass type II membrane protein</topology>
    </subcellularLocation>
</comment>
<sequence>MAPSRPPVMEEREGQPELLSVKPIEKEQSKNTELLDLSDVVRLQGEGEGGERKEEEGVRKRQVEGMDAFVLTNVLTAEQCSELRRRSEAAGYTFWNASAKKDFRSAFTVEVHSEELAEHVWQRIKDRVVKSVSITKEDERRYMRDVEGEWVAYGVNPSLVLARYRDGGHFSPHTDGYTIVDFNRRSLYSLLLYLNDCDSGGATRLFPVEACGQQFSLDEGGRFRWDEDSVCHSCPCVEGTALAFYQDIPHEGEPVYSEQSEKYIIRTDIMYKRKDPICDKPKDREAYKLFREAELLEADGECQKAAQLFRRAFKMSPDLAEVMGFV</sequence>
<keyword evidence="5" id="KW-0560">Oxidoreductase</keyword>
<evidence type="ECO:0000256" key="1">
    <source>
        <dbReference type="ARBA" id="ARBA00001961"/>
    </source>
</evidence>
<dbReference type="Gene3D" id="2.60.120.620">
    <property type="entry name" value="q2cbj1_9rhob like domain"/>
    <property type="match status" value="1"/>
</dbReference>
<comment type="cofactor">
    <cofactor evidence="1">
        <name>L-ascorbate</name>
        <dbReference type="ChEBI" id="CHEBI:38290"/>
    </cofactor>
</comment>
<dbReference type="AlphaFoldDB" id="A0A5B8MFM9"/>
<dbReference type="EMBL" id="CP031034">
    <property type="protein sequence ID" value="QDZ18465.1"/>
    <property type="molecule type" value="Genomic_DNA"/>
</dbReference>
<dbReference type="PANTHER" id="PTHR10869">
    <property type="entry name" value="PROLYL 4-HYDROXYLASE ALPHA SUBUNIT"/>
    <property type="match status" value="1"/>
</dbReference>
<evidence type="ECO:0000259" key="9">
    <source>
        <dbReference type="PROSITE" id="PS51471"/>
    </source>
</evidence>
<protein>
    <recommendedName>
        <fullName evidence="9">Fe2OG dioxygenase domain-containing protein</fullName>
    </recommendedName>
</protein>
<dbReference type="PROSITE" id="PS51471">
    <property type="entry name" value="FE2OG_OXY"/>
    <property type="match status" value="1"/>
</dbReference>
<evidence type="ECO:0000256" key="4">
    <source>
        <dbReference type="ARBA" id="ARBA00022964"/>
    </source>
</evidence>
<comment type="catalytic activity">
    <reaction evidence="7">
        <text>L-prolyl-[collagen] + 2-oxoglutarate + O2 = trans-4-hydroxy-L-prolyl-[collagen] + succinate + CO2</text>
        <dbReference type="Rhea" id="RHEA:18945"/>
        <dbReference type="Rhea" id="RHEA-COMP:11676"/>
        <dbReference type="Rhea" id="RHEA-COMP:11680"/>
        <dbReference type="ChEBI" id="CHEBI:15379"/>
        <dbReference type="ChEBI" id="CHEBI:16526"/>
        <dbReference type="ChEBI" id="CHEBI:16810"/>
        <dbReference type="ChEBI" id="CHEBI:30031"/>
        <dbReference type="ChEBI" id="CHEBI:50342"/>
        <dbReference type="ChEBI" id="CHEBI:61965"/>
        <dbReference type="EC" id="1.14.11.2"/>
    </reaction>
</comment>
<dbReference type="OrthoDB" id="69177at2759"/>
<reference evidence="10 11" key="1">
    <citation type="submission" date="2018-07" db="EMBL/GenBank/DDBJ databases">
        <title>The complete nuclear genome of the prasinophyte Chloropicon primus (CCMP1205).</title>
        <authorList>
            <person name="Pombert J.-F."/>
            <person name="Otis C."/>
            <person name="Turmel M."/>
            <person name="Lemieux C."/>
        </authorList>
    </citation>
    <scope>NUCLEOTIDE SEQUENCE [LARGE SCALE GENOMIC DNA]</scope>
    <source>
        <strain evidence="10 11">CCMP1205</strain>
    </source>
</reference>
<dbReference type="InterPro" id="IPR006620">
    <property type="entry name" value="Pro_4_hyd_alph"/>
</dbReference>
<keyword evidence="4" id="KW-0223">Dioxygenase</keyword>
<dbReference type="GO" id="GO:0004656">
    <property type="term" value="F:procollagen-proline 4-dioxygenase activity"/>
    <property type="evidence" value="ECO:0007669"/>
    <property type="project" value="UniProtKB-EC"/>
</dbReference>
<organism evidence="10 11">
    <name type="scientific">Chloropicon primus</name>
    <dbReference type="NCBI Taxonomy" id="1764295"/>
    <lineage>
        <taxon>Eukaryota</taxon>
        <taxon>Viridiplantae</taxon>
        <taxon>Chlorophyta</taxon>
        <taxon>Chloropicophyceae</taxon>
        <taxon>Chloropicales</taxon>
        <taxon>Chloropicaceae</taxon>
        <taxon>Chloropicon</taxon>
    </lineage>
</organism>
<evidence type="ECO:0000313" key="11">
    <source>
        <dbReference type="Proteomes" id="UP000316726"/>
    </source>
</evidence>
<evidence type="ECO:0000256" key="7">
    <source>
        <dbReference type="ARBA" id="ARBA00049169"/>
    </source>
</evidence>
<dbReference type="GO" id="GO:0005506">
    <property type="term" value="F:iron ion binding"/>
    <property type="evidence" value="ECO:0007669"/>
    <property type="project" value="InterPro"/>
</dbReference>